<reference evidence="3 4" key="1">
    <citation type="submission" date="2023-06" db="EMBL/GenBank/DDBJ databases">
        <authorList>
            <person name="Oyuntsetseg B."/>
            <person name="Kim S.B."/>
        </authorList>
    </citation>
    <scope>NUCLEOTIDE SEQUENCE [LARGE SCALE GENOMIC DNA]</scope>
    <source>
        <strain evidence="3 4">2-15</strain>
    </source>
</reference>
<dbReference type="Proteomes" id="UP001236014">
    <property type="component" value="Chromosome"/>
</dbReference>
<sequence length="199" mass="21700">MRNCPKWTMHDLVTHLATVLSSTVAAITDRPADPLPPTDWADALGRWDGQRLAVREALRLPADTPVRSPFPGGGLLTVGRWARRLAHETAIHRLDAESALPEPPVTRYADVFATDGIDEFLTFFVPRRAVHQDGVVRIEAGDRVWTVVLRSGEVPELGDGAADLTITGSPDDVYRALWGRPHAARMVGHVALTEPLAAP</sequence>
<dbReference type="Pfam" id="PF11716">
    <property type="entry name" value="MDMPI_N"/>
    <property type="match status" value="1"/>
</dbReference>
<proteinExistence type="predicted"/>
<dbReference type="PANTHER" id="PTHR40758">
    <property type="entry name" value="CONSERVED PROTEIN"/>
    <property type="match status" value="1"/>
</dbReference>
<evidence type="ECO:0000313" key="3">
    <source>
        <dbReference type="EMBL" id="WIX83822.1"/>
    </source>
</evidence>
<accession>A0A9Y2IPZ0</accession>
<dbReference type="InterPro" id="IPR024344">
    <property type="entry name" value="MDMPI_metal-binding"/>
</dbReference>
<dbReference type="PANTHER" id="PTHR40758:SF1">
    <property type="entry name" value="CONSERVED PROTEIN"/>
    <property type="match status" value="1"/>
</dbReference>
<keyword evidence="3" id="KW-0413">Isomerase</keyword>
<dbReference type="SUPFAM" id="SSF109854">
    <property type="entry name" value="DinB/YfiT-like putative metalloenzymes"/>
    <property type="match status" value="1"/>
</dbReference>
<keyword evidence="4" id="KW-1185">Reference proteome</keyword>
<dbReference type="EMBL" id="CP127294">
    <property type="protein sequence ID" value="WIX83822.1"/>
    <property type="molecule type" value="Genomic_DNA"/>
</dbReference>
<feature type="domain" description="Mycothiol-dependent maleylpyruvate isomerase metal-binding" evidence="2">
    <location>
        <begin position="4"/>
        <end position="96"/>
    </location>
</feature>
<name>A0A9Y2IPZ0_9PSEU</name>
<evidence type="ECO:0000313" key="4">
    <source>
        <dbReference type="Proteomes" id="UP001236014"/>
    </source>
</evidence>
<dbReference type="RefSeq" id="WP_285974365.1">
    <property type="nucleotide sequence ID" value="NZ_CP127294.1"/>
</dbReference>
<dbReference type="KEGG" id="acab:QRX50_05220"/>
<evidence type="ECO:0000259" key="2">
    <source>
        <dbReference type="Pfam" id="PF11716"/>
    </source>
</evidence>
<dbReference type="GO" id="GO:0016853">
    <property type="term" value="F:isomerase activity"/>
    <property type="evidence" value="ECO:0007669"/>
    <property type="project" value="UniProtKB-KW"/>
</dbReference>
<gene>
    <name evidence="3" type="ORF">QRX50_05220</name>
</gene>
<feature type="domain" description="MDMPI C-terminal" evidence="1">
    <location>
        <begin position="112"/>
        <end position="183"/>
    </location>
</feature>
<organism evidence="3 4">
    <name type="scientific">Amycolatopsis carbonis</name>
    <dbReference type="NCBI Taxonomy" id="715471"/>
    <lineage>
        <taxon>Bacteria</taxon>
        <taxon>Bacillati</taxon>
        <taxon>Actinomycetota</taxon>
        <taxon>Actinomycetes</taxon>
        <taxon>Pseudonocardiales</taxon>
        <taxon>Pseudonocardiaceae</taxon>
        <taxon>Amycolatopsis</taxon>
    </lineage>
</organism>
<dbReference type="AlphaFoldDB" id="A0A9Y2IPZ0"/>
<protein>
    <submittedName>
        <fullName evidence="3">Maleylpyruvate isomerase N-terminal domain-containing protein</fullName>
    </submittedName>
</protein>
<dbReference type="Pfam" id="PF07398">
    <property type="entry name" value="MDMPI_C"/>
    <property type="match status" value="1"/>
</dbReference>
<evidence type="ECO:0000259" key="1">
    <source>
        <dbReference type="Pfam" id="PF07398"/>
    </source>
</evidence>
<dbReference type="GO" id="GO:0005886">
    <property type="term" value="C:plasma membrane"/>
    <property type="evidence" value="ECO:0007669"/>
    <property type="project" value="TreeGrafter"/>
</dbReference>
<dbReference type="InterPro" id="IPR034660">
    <property type="entry name" value="DinB/YfiT-like"/>
</dbReference>
<dbReference type="InterPro" id="IPR010872">
    <property type="entry name" value="MDMPI_C-term_domain"/>
</dbReference>
<dbReference type="GO" id="GO:0046872">
    <property type="term" value="F:metal ion binding"/>
    <property type="evidence" value="ECO:0007669"/>
    <property type="project" value="InterPro"/>
</dbReference>